<evidence type="ECO:0000256" key="2">
    <source>
        <dbReference type="ARBA" id="ARBA00022475"/>
    </source>
</evidence>
<protein>
    <submittedName>
        <fullName evidence="9">Uncharacterized protein</fullName>
    </submittedName>
</protein>
<evidence type="ECO:0000256" key="6">
    <source>
        <dbReference type="ARBA" id="ARBA00023170"/>
    </source>
</evidence>
<evidence type="ECO:0000256" key="4">
    <source>
        <dbReference type="ARBA" id="ARBA00022989"/>
    </source>
</evidence>
<proteinExistence type="predicted"/>
<keyword evidence="4 8" id="KW-1133">Transmembrane helix</keyword>
<feature type="transmembrane region" description="Helical" evidence="8">
    <location>
        <begin position="316"/>
        <end position="338"/>
    </location>
</feature>
<dbReference type="Gene3D" id="3.40.190.10">
    <property type="entry name" value="Periplasmic binding protein-like II"/>
    <property type="match status" value="1"/>
</dbReference>
<evidence type="ECO:0000256" key="8">
    <source>
        <dbReference type="SAM" id="Phobius"/>
    </source>
</evidence>
<evidence type="ECO:0000256" key="5">
    <source>
        <dbReference type="ARBA" id="ARBA00023136"/>
    </source>
</evidence>
<dbReference type="PANTHER" id="PTHR42643">
    <property type="entry name" value="IONOTROPIC RECEPTOR 20A-RELATED"/>
    <property type="match status" value="1"/>
</dbReference>
<sequence length="631" mass="72995">MLIVTDACDGMQDLQEIVAEIERKYLRISRCIGLLSDTADVPFVLTHPSVRTCRDANETVERLTKVFEEDCNSYVVYTTRGNRESAAGELVQAYKKSQHSRYNNKRYLFLPESEDDADASFLETHDMYYLPNLVFIAAVNSTYKAIGHNYFHGHKYEVLGVKYEVLDTWRKSKGFERGVDLYPDKIKNMHGRKLTFAMMDYSPYAVVANEGGKIVYDGVETRTVAQFVELSNSTWEGQDNPVHLWGKMFGNGTGTGIFGSVLENKADVGFSAIYQWHCDVTECSYPFLYADVLCLAPAPLIVSGVMTVVMPFEMEVWYSFLGVFLVSGLFASYTGLVWRRMTGARKSKELVDNVFETYYYMFRLQLEQFPLKSFPGPIGSYYRFWGTYTFLIALCWQTSILSYLTIPRYEDPVNDAVDLVERYPKLKWGANHDVWIESIKFSEDPVLKKISDLFVIQDPSELEKRVPKRDFAYFMERLPRGNFALNKYITEENIKYLRIMDNTIYTGNVIIMLTRGSPYLERLDRTIQRMFETGVILRIELEVGLTRTNSKLQTMVRSTGVKPAQRPRKLRVTHIKAALYLYAFGMTLSSVVFLIELLNNGRKIRNRQNQARMYTLRSRVFQFLRLHKKTV</sequence>
<dbReference type="AlphaFoldDB" id="A0AAW2HKD9"/>
<keyword evidence="6" id="KW-0675">Receptor</keyword>
<accession>A0AAW2HKD9</accession>
<evidence type="ECO:0000256" key="3">
    <source>
        <dbReference type="ARBA" id="ARBA00022692"/>
    </source>
</evidence>
<organism evidence="9">
    <name type="scientific">Menopon gallinae</name>
    <name type="common">poultry shaft louse</name>
    <dbReference type="NCBI Taxonomy" id="328185"/>
    <lineage>
        <taxon>Eukaryota</taxon>
        <taxon>Metazoa</taxon>
        <taxon>Ecdysozoa</taxon>
        <taxon>Arthropoda</taxon>
        <taxon>Hexapoda</taxon>
        <taxon>Insecta</taxon>
        <taxon>Pterygota</taxon>
        <taxon>Neoptera</taxon>
        <taxon>Paraneoptera</taxon>
        <taxon>Psocodea</taxon>
        <taxon>Troctomorpha</taxon>
        <taxon>Phthiraptera</taxon>
        <taxon>Amblycera</taxon>
        <taxon>Menoponidae</taxon>
        <taxon>Menopon</taxon>
    </lineage>
</organism>
<keyword evidence="3 8" id="KW-0812">Transmembrane</keyword>
<dbReference type="EMBL" id="JARGDH010000004">
    <property type="protein sequence ID" value="KAL0270212.1"/>
    <property type="molecule type" value="Genomic_DNA"/>
</dbReference>
<dbReference type="SUPFAM" id="SSF53850">
    <property type="entry name" value="Periplasmic binding protein-like II"/>
    <property type="match status" value="1"/>
</dbReference>
<keyword evidence="7" id="KW-0325">Glycoprotein</keyword>
<dbReference type="InterPro" id="IPR052192">
    <property type="entry name" value="Insect_Ionotropic_Sensory_Rcpt"/>
</dbReference>
<keyword evidence="2" id="KW-1003">Cell membrane</keyword>
<feature type="transmembrane region" description="Helical" evidence="8">
    <location>
        <begin position="382"/>
        <end position="404"/>
    </location>
</feature>
<gene>
    <name evidence="9" type="ORF">PYX00_007689</name>
</gene>
<reference evidence="9" key="1">
    <citation type="journal article" date="2024" name="Gigascience">
        <title>Chromosome-level genome of the poultry shaft louse Menopon gallinae provides insight into the host-switching and adaptive evolution of parasitic lice.</title>
        <authorList>
            <person name="Xu Y."/>
            <person name="Ma L."/>
            <person name="Liu S."/>
            <person name="Liang Y."/>
            <person name="Liu Q."/>
            <person name="He Z."/>
            <person name="Tian L."/>
            <person name="Duan Y."/>
            <person name="Cai W."/>
            <person name="Li H."/>
            <person name="Song F."/>
        </authorList>
    </citation>
    <scope>NUCLEOTIDE SEQUENCE</scope>
    <source>
        <strain evidence="9">Cailab_2023a</strain>
    </source>
</reference>
<comment type="subcellular location">
    <subcellularLocation>
        <location evidence="1">Cell membrane</location>
        <topology evidence="1">Multi-pass membrane protein</topology>
    </subcellularLocation>
</comment>
<keyword evidence="5 8" id="KW-0472">Membrane</keyword>
<dbReference type="GO" id="GO:0005886">
    <property type="term" value="C:plasma membrane"/>
    <property type="evidence" value="ECO:0007669"/>
    <property type="project" value="UniProtKB-SubCell"/>
</dbReference>
<evidence type="ECO:0000256" key="1">
    <source>
        <dbReference type="ARBA" id="ARBA00004651"/>
    </source>
</evidence>
<comment type="caution">
    <text evidence="9">The sequence shown here is derived from an EMBL/GenBank/DDBJ whole genome shotgun (WGS) entry which is preliminary data.</text>
</comment>
<feature type="transmembrane region" description="Helical" evidence="8">
    <location>
        <begin position="579"/>
        <end position="598"/>
    </location>
</feature>
<dbReference type="PANTHER" id="PTHR42643:SF40">
    <property type="entry name" value="IONOTROPIC RECEPTOR 41A-RELATED"/>
    <property type="match status" value="1"/>
</dbReference>
<evidence type="ECO:0000313" key="9">
    <source>
        <dbReference type="EMBL" id="KAL0270212.1"/>
    </source>
</evidence>
<evidence type="ECO:0000256" key="7">
    <source>
        <dbReference type="ARBA" id="ARBA00023180"/>
    </source>
</evidence>
<name>A0AAW2HKD9_9NEOP</name>